<protein>
    <submittedName>
        <fullName evidence="2">GNAT family N-acetyltransferase</fullName>
    </submittedName>
</protein>
<dbReference type="InterPro" id="IPR000182">
    <property type="entry name" value="GNAT_dom"/>
</dbReference>
<dbReference type="PANTHER" id="PTHR43233">
    <property type="entry name" value="FAMILY N-ACETYLTRANSFERASE, PUTATIVE (AFU_ORTHOLOGUE AFUA_6G03350)-RELATED"/>
    <property type="match status" value="1"/>
</dbReference>
<evidence type="ECO:0000313" key="2">
    <source>
        <dbReference type="EMBL" id="MCC2232725.1"/>
    </source>
</evidence>
<accession>A0AAE3EE23</accession>
<dbReference type="InterPro" id="IPR016181">
    <property type="entry name" value="Acyl_CoA_acyltransferase"/>
</dbReference>
<proteinExistence type="predicted"/>
<comment type="caution">
    <text evidence="2">The sequence shown here is derived from an EMBL/GenBank/DDBJ whole genome shotgun (WGS) entry which is preliminary data.</text>
</comment>
<dbReference type="Proteomes" id="UP001198182">
    <property type="component" value="Unassembled WGS sequence"/>
</dbReference>
<dbReference type="AlphaFoldDB" id="A0AAE3EE23"/>
<dbReference type="Pfam" id="PF13508">
    <property type="entry name" value="Acetyltransf_7"/>
    <property type="match status" value="1"/>
</dbReference>
<organism evidence="2 3">
    <name type="scientific">Hominifimenecus microfluidus</name>
    <dbReference type="NCBI Taxonomy" id="2885348"/>
    <lineage>
        <taxon>Bacteria</taxon>
        <taxon>Bacillati</taxon>
        <taxon>Bacillota</taxon>
        <taxon>Clostridia</taxon>
        <taxon>Lachnospirales</taxon>
        <taxon>Lachnospiraceae</taxon>
        <taxon>Hominifimenecus</taxon>
    </lineage>
</organism>
<keyword evidence="3" id="KW-1185">Reference proteome</keyword>
<dbReference type="EMBL" id="JAJEQR010000092">
    <property type="protein sequence ID" value="MCC2232725.1"/>
    <property type="molecule type" value="Genomic_DNA"/>
</dbReference>
<dbReference type="InterPro" id="IPR053144">
    <property type="entry name" value="Acetyltransferase_Butenolide"/>
</dbReference>
<reference evidence="2" key="1">
    <citation type="submission" date="2021-10" db="EMBL/GenBank/DDBJ databases">
        <title>Anaerobic single-cell dispensing facilitates the cultivation of human gut bacteria.</title>
        <authorList>
            <person name="Afrizal A."/>
        </authorList>
    </citation>
    <scope>NUCLEOTIDE SEQUENCE</scope>
    <source>
        <strain evidence="2">CLA-AA-H215</strain>
    </source>
</reference>
<dbReference type="RefSeq" id="WP_308455112.1">
    <property type="nucleotide sequence ID" value="NZ_JAJEQR010000092.1"/>
</dbReference>
<sequence>MKKLMEHYYIKEGFAEMDFDAVTRLLAATHWSHGISRAEVEKASSNSSLVVGIFNEADEQIGFARLVSDKTRFAYFMDVIITPELRSSGIGEQMIQYMLNHPDYTDVYQWMLVTTYAHDFYEKCGFVRTNRAENLMERVLPRNR</sequence>
<dbReference type="GO" id="GO:0016747">
    <property type="term" value="F:acyltransferase activity, transferring groups other than amino-acyl groups"/>
    <property type="evidence" value="ECO:0007669"/>
    <property type="project" value="InterPro"/>
</dbReference>
<dbReference type="PANTHER" id="PTHR43233:SF1">
    <property type="entry name" value="FAMILY N-ACETYLTRANSFERASE, PUTATIVE (AFU_ORTHOLOGUE AFUA_6G03350)-RELATED"/>
    <property type="match status" value="1"/>
</dbReference>
<dbReference type="Gene3D" id="3.40.630.30">
    <property type="match status" value="1"/>
</dbReference>
<gene>
    <name evidence="2" type="ORF">LKD81_17310</name>
</gene>
<dbReference type="PROSITE" id="PS51186">
    <property type="entry name" value="GNAT"/>
    <property type="match status" value="1"/>
</dbReference>
<dbReference type="SUPFAM" id="SSF55729">
    <property type="entry name" value="Acyl-CoA N-acyltransferases (Nat)"/>
    <property type="match status" value="1"/>
</dbReference>
<feature type="domain" description="N-acetyltransferase" evidence="1">
    <location>
        <begin position="5"/>
        <end position="144"/>
    </location>
</feature>
<evidence type="ECO:0000313" key="3">
    <source>
        <dbReference type="Proteomes" id="UP001198182"/>
    </source>
</evidence>
<evidence type="ECO:0000259" key="1">
    <source>
        <dbReference type="PROSITE" id="PS51186"/>
    </source>
</evidence>
<name>A0AAE3EE23_9FIRM</name>